<sequence length="74" mass="8795">MITEIRIYKLKENTAEMFHKVFTEQSLPMLNRWGVNVVDYGFSLIDDASFHLIRTYDNVVQRQQSQDDFYGSDE</sequence>
<protein>
    <recommendedName>
        <fullName evidence="3">NIPSNAP family protein</fullName>
    </recommendedName>
</protein>
<evidence type="ECO:0008006" key="3">
    <source>
        <dbReference type="Google" id="ProtNLM"/>
    </source>
</evidence>
<dbReference type="OrthoDB" id="9809695at2"/>
<dbReference type="Gene3D" id="3.30.70.100">
    <property type="match status" value="1"/>
</dbReference>
<organism evidence="1 2">
    <name type="scientific">Flavobacterium laiguense</name>
    <dbReference type="NCBI Taxonomy" id="2169409"/>
    <lineage>
        <taxon>Bacteria</taxon>
        <taxon>Pseudomonadati</taxon>
        <taxon>Bacteroidota</taxon>
        <taxon>Flavobacteriia</taxon>
        <taxon>Flavobacteriales</taxon>
        <taxon>Flavobacteriaceae</taxon>
        <taxon>Flavobacterium</taxon>
    </lineage>
</organism>
<dbReference type="Proteomes" id="UP000245618">
    <property type="component" value="Unassembled WGS sequence"/>
</dbReference>
<evidence type="ECO:0000313" key="1">
    <source>
        <dbReference type="EMBL" id="PWA10543.1"/>
    </source>
</evidence>
<dbReference type="EMBL" id="QCZH01000003">
    <property type="protein sequence ID" value="PWA10543.1"/>
    <property type="molecule type" value="Genomic_DNA"/>
</dbReference>
<comment type="caution">
    <text evidence="1">The sequence shown here is derived from an EMBL/GenBank/DDBJ whole genome shotgun (WGS) entry which is preliminary data.</text>
</comment>
<dbReference type="InterPro" id="IPR011008">
    <property type="entry name" value="Dimeric_a/b-barrel"/>
</dbReference>
<proteinExistence type="predicted"/>
<keyword evidence="2" id="KW-1185">Reference proteome</keyword>
<accession>A0A2U1K0J1</accession>
<name>A0A2U1K0J1_9FLAO</name>
<dbReference type="AlphaFoldDB" id="A0A2U1K0J1"/>
<dbReference type="SUPFAM" id="SSF54909">
    <property type="entry name" value="Dimeric alpha+beta barrel"/>
    <property type="match status" value="1"/>
</dbReference>
<evidence type="ECO:0000313" key="2">
    <source>
        <dbReference type="Proteomes" id="UP000245618"/>
    </source>
</evidence>
<reference evidence="1 2" key="1">
    <citation type="submission" date="2018-04" db="EMBL/GenBank/DDBJ databases">
        <title>Flavobacterium sp. nov., isolated from glacier ice.</title>
        <authorList>
            <person name="Liu Q."/>
            <person name="Xin Y.-H."/>
        </authorList>
    </citation>
    <scope>NUCLEOTIDE SEQUENCE [LARGE SCALE GENOMIC DNA]</scope>
    <source>
        <strain evidence="1 2">LB2P30</strain>
    </source>
</reference>
<gene>
    <name evidence="1" type="ORF">DB891_04775</name>
</gene>